<accession>D2VE06</accession>
<dbReference type="InterPro" id="IPR001199">
    <property type="entry name" value="Cyt_B5-like_heme/steroid-bd"/>
</dbReference>
<evidence type="ECO:0000313" key="15">
    <source>
        <dbReference type="Proteomes" id="UP000006671"/>
    </source>
</evidence>
<evidence type="ECO:0000256" key="8">
    <source>
        <dbReference type="ARBA" id="ARBA00023002"/>
    </source>
</evidence>
<dbReference type="eggNOG" id="KOG1600">
    <property type="taxonomic scope" value="Eukaryota"/>
</dbReference>
<feature type="transmembrane region" description="Helical" evidence="12">
    <location>
        <begin position="73"/>
        <end position="91"/>
    </location>
</feature>
<feature type="transmembrane region" description="Helical" evidence="12">
    <location>
        <begin position="181"/>
        <end position="203"/>
    </location>
</feature>
<dbReference type="FunCoup" id="D2VE06">
    <property type="interactions" value="183"/>
</dbReference>
<dbReference type="InterPro" id="IPR036400">
    <property type="entry name" value="Cyt_B5-like_heme/steroid_sf"/>
</dbReference>
<dbReference type="InParanoid" id="D2VE06"/>
<feature type="transmembrane region" description="Helical" evidence="12">
    <location>
        <begin position="103"/>
        <end position="121"/>
    </location>
</feature>
<keyword evidence="8" id="KW-0560">Oxidoreductase</keyword>
<evidence type="ECO:0000256" key="9">
    <source>
        <dbReference type="ARBA" id="ARBA00023004"/>
    </source>
</evidence>
<keyword evidence="6" id="KW-0276">Fatty acid metabolism</keyword>
<dbReference type="KEGG" id="ngr:NAEGRDRAFT_39026"/>
<feature type="domain" description="Cytochrome b5 heme-binding" evidence="13">
    <location>
        <begin position="628"/>
        <end position="708"/>
    </location>
</feature>
<dbReference type="PANTHER" id="PTHR11351">
    <property type="entry name" value="ACYL-COA DESATURASE"/>
    <property type="match status" value="1"/>
</dbReference>
<feature type="transmembrane region" description="Helical" evidence="12">
    <location>
        <begin position="357"/>
        <end position="379"/>
    </location>
</feature>
<dbReference type="eggNOG" id="KOG0537">
    <property type="taxonomic scope" value="Eukaryota"/>
</dbReference>
<dbReference type="Proteomes" id="UP000006671">
    <property type="component" value="Unassembled WGS sequence"/>
</dbReference>
<evidence type="ECO:0000313" key="14">
    <source>
        <dbReference type="EMBL" id="EFC44992.1"/>
    </source>
</evidence>
<dbReference type="GO" id="GO:0020037">
    <property type="term" value="F:heme binding"/>
    <property type="evidence" value="ECO:0007669"/>
    <property type="project" value="InterPro"/>
</dbReference>
<evidence type="ECO:0000256" key="1">
    <source>
        <dbReference type="ARBA" id="ARBA00004141"/>
    </source>
</evidence>
<name>D2VE06_NAEGR</name>
<dbReference type="PROSITE" id="PS00191">
    <property type="entry name" value="CYTOCHROME_B5_1"/>
    <property type="match status" value="1"/>
</dbReference>
<dbReference type="InterPro" id="IPR015876">
    <property type="entry name" value="Acyl-CoA_DS"/>
</dbReference>
<evidence type="ECO:0000256" key="7">
    <source>
        <dbReference type="ARBA" id="ARBA00022989"/>
    </source>
</evidence>
<dbReference type="GeneID" id="8849293"/>
<gene>
    <name evidence="14" type="ORF">NAEGRDRAFT_39026</name>
</gene>
<dbReference type="RefSeq" id="XP_002677736.1">
    <property type="nucleotide sequence ID" value="XM_002677690.1"/>
</dbReference>
<feature type="transmembrane region" description="Helical" evidence="12">
    <location>
        <begin position="470"/>
        <end position="491"/>
    </location>
</feature>
<dbReference type="SMART" id="SM01117">
    <property type="entry name" value="Cyt-b5"/>
    <property type="match status" value="1"/>
</dbReference>
<keyword evidence="9" id="KW-0408">Iron</keyword>
<keyword evidence="7 12" id="KW-1133">Transmembrane helix</keyword>
<keyword evidence="10" id="KW-0443">Lipid metabolism</keyword>
<dbReference type="PROSITE" id="PS50255">
    <property type="entry name" value="CYTOCHROME_B5_2"/>
    <property type="match status" value="1"/>
</dbReference>
<evidence type="ECO:0000256" key="6">
    <source>
        <dbReference type="ARBA" id="ARBA00022832"/>
    </source>
</evidence>
<feature type="transmembrane region" description="Helical" evidence="12">
    <location>
        <begin position="333"/>
        <end position="351"/>
    </location>
</feature>
<evidence type="ECO:0000256" key="3">
    <source>
        <dbReference type="ARBA" id="ARBA00022617"/>
    </source>
</evidence>
<comment type="similarity">
    <text evidence="2">Belongs to the fatty acid desaturase type 1 family.</text>
</comment>
<dbReference type="VEuPathDB" id="AmoebaDB:NAEGRDRAFT_39026"/>
<proteinExistence type="inferred from homology"/>
<organism evidence="15">
    <name type="scientific">Naegleria gruberi</name>
    <name type="common">Amoeba</name>
    <dbReference type="NCBI Taxonomy" id="5762"/>
    <lineage>
        <taxon>Eukaryota</taxon>
        <taxon>Discoba</taxon>
        <taxon>Heterolobosea</taxon>
        <taxon>Tetramitia</taxon>
        <taxon>Eutetramitia</taxon>
        <taxon>Vahlkampfiidae</taxon>
        <taxon>Naegleria</taxon>
    </lineage>
</organism>
<dbReference type="GO" id="GO:0005789">
    <property type="term" value="C:endoplasmic reticulum membrane"/>
    <property type="evidence" value="ECO:0007669"/>
    <property type="project" value="TreeGrafter"/>
</dbReference>
<dbReference type="PRINTS" id="PR00075">
    <property type="entry name" value="FACDDSATRASE"/>
</dbReference>
<feature type="transmembrane region" description="Helical" evidence="12">
    <location>
        <begin position="47"/>
        <end position="67"/>
    </location>
</feature>
<dbReference type="CDD" id="cd03505">
    <property type="entry name" value="Delta9-FADS-like"/>
    <property type="match status" value="1"/>
</dbReference>
<dbReference type="Pfam" id="PF00173">
    <property type="entry name" value="Cyt-b5"/>
    <property type="match status" value="1"/>
</dbReference>
<evidence type="ECO:0000256" key="2">
    <source>
        <dbReference type="ARBA" id="ARBA00009295"/>
    </source>
</evidence>
<keyword evidence="4 12" id="KW-0812">Transmembrane</keyword>
<dbReference type="Gene3D" id="3.10.120.10">
    <property type="entry name" value="Cytochrome b5-like heme/steroid binding domain"/>
    <property type="match status" value="1"/>
</dbReference>
<comment type="subcellular location">
    <subcellularLocation>
        <location evidence="1">Membrane</location>
        <topology evidence="1">Multi-pass membrane protein</topology>
    </subcellularLocation>
</comment>
<dbReference type="GO" id="GO:0004768">
    <property type="term" value="F:stearoyl-CoA 9-desaturase activity"/>
    <property type="evidence" value="ECO:0007669"/>
    <property type="project" value="TreeGrafter"/>
</dbReference>
<evidence type="ECO:0000259" key="13">
    <source>
        <dbReference type="PROSITE" id="PS50255"/>
    </source>
</evidence>
<dbReference type="AlphaFoldDB" id="D2VE06"/>
<dbReference type="OrthoDB" id="10260134at2759"/>
<keyword evidence="11 12" id="KW-0472">Membrane</keyword>
<keyword evidence="15" id="KW-1185">Reference proteome</keyword>
<evidence type="ECO:0000256" key="5">
    <source>
        <dbReference type="ARBA" id="ARBA00022723"/>
    </source>
</evidence>
<feature type="transmembrane region" description="Helical" evidence="12">
    <location>
        <begin position="391"/>
        <end position="414"/>
    </location>
</feature>
<evidence type="ECO:0000256" key="11">
    <source>
        <dbReference type="ARBA" id="ARBA00023136"/>
    </source>
</evidence>
<dbReference type="InterPro" id="IPR005804">
    <property type="entry name" value="FA_desaturase_dom"/>
</dbReference>
<reference evidence="14 15" key="1">
    <citation type="journal article" date="2010" name="Cell">
        <title>The genome of Naegleria gruberi illuminates early eukaryotic versatility.</title>
        <authorList>
            <person name="Fritz-Laylin L.K."/>
            <person name="Prochnik S.E."/>
            <person name="Ginger M.L."/>
            <person name="Dacks J.B."/>
            <person name="Carpenter M.L."/>
            <person name="Field M.C."/>
            <person name="Kuo A."/>
            <person name="Paredez A."/>
            <person name="Chapman J."/>
            <person name="Pham J."/>
            <person name="Shu S."/>
            <person name="Neupane R."/>
            <person name="Cipriano M."/>
            <person name="Mancuso J."/>
            <person name="Tu H."/>
            <person name="Salamov A."/>
            <person name="Lindquist E."/>
            <person name="Shapiro H."/>
            <person name="Lucas S."/>
            <person name="Grigoriev I.V."/>
            <person name="Cande W.Z."/>
            <person name="Fulton C."/>
            <person name="Rokhsar D.S."/>
            <person name="Dawson S.C."/>
        </authorList>
    </citation>
    <scope>NUCLEOTIDE SEQUENCE [LARGE SCALE GENOMIC DNA]</scope>
    <source>
        <strain evidence="14 15">NEG-M</strain>
    </source>
</reference>
<sequence>MTVSRGEDTQLLLQQQDQNNLSWDEIKRLLQDSDAFQLSSTKAWSQVLMTIAFLTLGIVAAAMFPWYLLPISWFFVGLCASGLMGVAYACSENRFFNQKTMPSWVNDLVGMICMLPLLYPFEAFKTLANKSEEEKSQNVNQEDEGFVMKALAFVLKSPLWFLSSIFDWFRANIYFETKKSIVINAVVLYVFAAAFFSLMVYFVGLWGLVKFYVAPLIAYHLINSTFMKVNDADAKKNTITHFPSIIEFLTNYANHSYRIKLKWNKKANNNNETITQNLKEKLIKVVPNYNWNKAKNALCEKFGKNLEGIGGTTFFSDLGKTFENEVDLRNIDWFITIYLIGSVVGTIYGVMTCAFNWKTYVLSFVGYYIAGIGITAGYHRVFAHRSCKATWPVRVFLMLLGTSAFQGSVVSWSADHRRHHQYVDTERDPYNIKNSFFYAHMGWLMWKREVDTTNAKDLLSDPVIKFHHEYYPYLAVFLGYLCPMLIAGLCWGDYYGGFFIAGVLSKTFLQHCTFFINSLAHSWGVSTFNDDHTACDSYMVSLFTFGEGYHNFHHTFAYDYRNGVRWYHYDPGKWLLYMFSLFGMTYDLKRCDPIHYEKGKLIMMQKRIDEEQKKIDEEKKLYDWGTPLEKLPTKSYEEFQKDCKTKSLIIIDNVVHDVTNFIGEHPGGETILKAYLGKDATKAFKGDVYLHTNVAKNILAQIRIYKLAPQKSD</sequence>
<dbReference type="Pfam" id="PF00487">
    <property type="entry name" value="FA_desaturase"/>
    <property type="match status" value="2"/>
</dbReference>
<dbReference type="STRING" id="5762.D2VE06"/>
<dbReference type="InterPro" id="IPR018506">
    <property type="entry name" value="Cyt_B5_heme-BS"/>
</dbReference>
<evidence type="ECO:0000256" key="10">
    <source>
        <dbReference type="ARBA" id="ARBA00023098"/>
    </source>
</evidence>
<keyword evidence="5" id="KW-0479">Metal-binding</keyword>
<dbReference type="GO" id="GO:0006636">
    <property type="term" value="P:unsaturated fatty acid biosynthetic process"/>
    <property type="evidence" value="ECO:0007669"/>
    <property type="project" value="TreeGrafter"/>
</dbReference>
<dbReference type="EMBL" id="GG738865">
    <property type="protein sequence ID" value="EFC44992.1"/>
    <property type="molecule type" value="Genomic_DNA"/>
</dbReference>
<keyword evidence="3" id="KW-0349">Heme</keyword>
<dbReference type="PANTHER" id="PTHR11351:SF29">
    <property type="entry name" value="DELTA 9 FATTY ACID DESATURASE"/>
    <property type="match status" value="1"/>
</dbReference>
<dbReference type="OMA" id="HEFPYDY"/>
<evidence type="ECO:0000256" key="12">
    <source>
        <dbReference type="SAM" id="Phobius"/>
    </source>
</evidence>
<dbReference type="GO" id="GO:0005506">
    <property type="term" value="F:iron ion binding"/>
    <property type="evidence" value="ECO:0007669"/>
    <property type="project" value="TreeGrafter"/>
</dbReference>
<dbReference type="SUPFAM" id="SSF55856">
    <property type="entry name" value="Cytochrome b5-like heme/steroid binding domain"/>
    <property type="match status" value="1"/>
</dbReference>
<evidence type="ECO:0000256" key="4">
    <source>
        <dbReference type="ARBA" id="ARBA00022692"/>
    </source>
</evidence>
<protein>
    <submittedName>
        <fullName evidence="14">Delta9 fatty acid desaturase family protein</fullName>
    </submittedName>
</protein>
<feature type="transmembrane region" description="Helical" evidence="12">
    <location>
        <begin position="146"/>
        <end position="169"/>
    </location>
</feature>